<dbReference type="AlphaFoldDB" id="A0A843V609"/>
<name>A0A843V609_COLES</name>
<accession>A0A843V609</accession>
<evidence type="ECO:0000313" key="2">
    <source>
        <dbReference type="Proteomes" id="UP000652761"/>
    </source>
</evidence>
<dbReference type="Proteomes" id="UP000652761">
    <property type="component" value="Unassembled WGS sequence"/>
</dbReference>
<reference evidence="1" key="1">
    <citation type="submission" date="2017-07" db="EMBL/GenBank/DDBJ databases">
        <title>Taro Niue Genome Assembly and Annotation.</title>
        <authorList>
            <person name="Atibalentja N."/>
            <person name="Keating K."/>
            <person name="Fields C.J."/>
        </authorList>
    </citation>
    <scope>NUCLEOTIDE SEQUENCE</scope>
    <source>
        <strain evidence="1">Niue_2</strain>
        <tissue evidence="1">Leaf</tissue>
    </source>
</reference>
<protein>
    <submittedName>
        <fullName evidence="1">Uncharacterized protein</fullName>
    </submittedName>
</protein>
<sequence length="143" mass="15933">MVCGWPQDRASCGSSLLLVSRPRCASRHQRARSCRGTLARHDGVVVRQSDTILSRHISLSVQGCCRGALPHRDGIATARGDETVPVLPRVFPWPRLACRHVPQGRLALRTFRWGTRQVASLHSVTEGDTFVAVSWRRCQEARV</sequence>
<dbReference type="EMBL" id="NMUH01000951">
    <property type="protein sequence ID" value="MQL87079.1"/>
    <property type="molecule type" value="Genomic_DNA"/>
</dbReference>
<gene>
    <name evidence="1" type="ORF">Taro_019613</name>
</gene>
<proteinExistence type="predicted"/>
<keyword evidence="2" id="KW-1185">Reference proteome</keyword>
<evidence type="ECO:0000313" key="1">
    <source>
        <dbReference type="EMBL" id="MQL87079.1"/>
    </source>
</evidence>
<comment type="caution">
    <text evidence="1">The sequence shown here is derived from an EMBL/GenBank/DDBJ whole genome shotgun (WGS) entry which is preliminary data.</text>
</comment>
<organism evidence="1 2">
    <name type="scientific">Colocasia esculenta</name>
    <name type="common">Wild taro</name>
    <name type="synonym">Arum esculentum</name>
    <dbReference type="NCBI Taxonomy" id="4460"/>
    <lineage>
        <taxon>Eukaryota</taxon>
        <taxon>Viridiplantae</taxon>
        <taxon>Streptophyta</taxon>
        <taxon>Embryophyta</taxon>
        <taxon>Tracheophyta</taxon>
        <taxon>Spermatophyta</taxon>
        <taxon>Magnoliopsida</taxon>
        <taxon>Liliopsida</taxon>
        <taxon>Araceae</taxon>
        <taxon>Aroideae</taxon>
        <taxon>Colocasieae</taxon>
        <taxon>Colocasia</taxon>
    </lineage>
</organism>